<dbReference type="Gene3D" id="3.40.50.300">
    <property type="entry name" value="P-loop containing nucleotide triphosphate hydrolases"/>
    <property type="match status" value="1"/>
</dbReference>
<evidence type="ECO:0000256" key="1">
    <source>
        <dbReference type="SAM" id="MobiDB-lite"/>
    </source>
</evidence>
<dbReference type="HOGENOM" id="CLU_039512_0_1_5"/>
<dbReference type="eggNOG" id="COG2607">
    <property type="taxonomic scope" value="Bacteria"/>
</dbReference>
<evidence type="ECO:0000313" key="2">
    <source>
        <dbReference type="EMBL" id="BAM89596.1"/>
    </source>
</evidence>
<dbReference type="EMBL" id="AP012603">
    <property type="protein sequence ID" value="BAM89596.1"/>
    <property type="molecule type" value="Genomic_DNA"/>
</dbReference>
<feature type="region of interest" description="Disordered" evidence="1">
    <location>
        <begin position="1"/>
        <end position="21"/>
    </location>
</feature>
<dbReference type="Proteomes" id="UP000011841">
    <property type="component" value="Chromosome"/>
</dbReference>
<dbReference type="PATRIC" id="fig|1245469.3.peg.3676"/>
<keyword evidence="3" id="KW-1185">Reference proteome</keyword>
<dbReference type="RefSeq" id="WP_015666707.1">
    <property type="nucleotide sequence ID" value="NC_020453.1"/>
</dbReference>
<dbReference type="KEGG" id="aol:S58_36030"/>
<dbReference type="PANTHER" id="PTHR42935:SF1">
    <property type="entry name" value="SLR0930 PROTEIN"/>
    <property type="match status" value="1"/>
</dbReference>
<dbReference type="STRING" id="1245469.S58_36030"/>
<accession>M4Z8S3</accession>
<name>M4Z8S3_9BRAD</name>
<reference evidence="2 3" key="1">
    <citation type="journal article" date="2013" name="Appl. Environ. Microbiol.">
        <title>Genome analysis suggests that the soil oligotrophic bacterium Agromonas oligotrophica (Bradyrhizobium oligotrophicum) is a nitrogen-fixing symbiont of Aeschynomene indica.</title>
        <authorList>
            <person name="Okubo T."/>
            <person name="Fukushima S."/>
            <person name="Itakura M."/>
            <person name="Oshima K."/>
            <person name="Longtonglang A."/>
            <person name="Teaumroong N."/>
            <person name="Mitsui H."/>
            <person name="Hattori M."/>
            <person name="Hattori R."/>
            <person name="Hattori T."/>
            <person name="Minamisawa K."/>
        </authorList>
    </citation>
    <scope>NUCLEOTIDE SEQUENCE [LARGE SCALE GENOMIC DNA]</scope>
    <source>
        <strain evidence="2 3">S58</strain>
    </source>
</reference>
<sequence>MQKPSRPAAKRPAGPVSDDTPERIARALEAIAVHLAATHASAAPALDLNAADAFVWHPDGRLSTVPRVSRVEIDLLKGIDRMRDILIENTERFANGLPANNALLWGARGMGKSSLVKAAHASINVARKPADRLKLIEIHREDIESLPALMDILRAAPFHFIVFCDDLSFDGNDASYKSLKAVLEGGIEGRPENVILYATSNRRHLLARDMIENERSTAINPGEAVEEKVSLSDRFGLWLGFHRCSQDDYLAMVRGYCSHFGIAVDADELQREALEWSTTRGSRSGRVAWQFTQDLAGRLGVRLSTK</sequence>
<evidence type="ECO:0000313" key="3">
    <source>
        <dbReference type="Proteomes" id="UP000011841"/>
    </source>
</evidence>
<dbReference type="PANTHER" id="PTHR42935">
    <property type="entry name" value="SLR0930 PROTEIN"/>
    <property type="match status" value="1"/>
</dbReference>
<dbReference type="GeneID" id="301817435"/>
<gene>
    <name evidence="2" type="ORF">S58_36030</name>
</gene>
<organism evidence="2 3">
    <name type="scientific">Bradyrhizobium oligotrophicum S58</name>
    <dbReference type="NCBI Taxonomy" id="1245469"/>
    <lineage>
        <taxon>Bacteria</taxon>
        <taxon>Pseudomonadati</taxon>
        <taxon>Pseudomonadota</taxon>
        <taxon>Alphaproteobacteria</taxon>
        <taxon>Hyphomicrobiales</taxon>
        <taxon>Nitrobacteraceae</taxon>
        <taxon>Bradyrhizobium</taxon>
    </lineage>
</organism>
<dbReference type="AlphaFoldDB" id="M4Z8S3"/>
<dbReference type="Pfam" id="PF05673">
    <property type="entry name" value="DUF815"/>
    <property type="match status" value="1"/>
</dbReference>
<protein>
    <submittedName>
        <fullName evidence="2">Putative ATPase family protein</fullName>
    </submittedName>
</protein>
<proteinExistence type="predicted"/>
<dbReference type="SUPFAM" id="SSF52540">
    <property type="entry name" value="P-loop containing nucleoside triphosphate hydrolases"/>
    <property type="match status" value="1"/>
</dbReference>
<dbReference type="InterPro" id="IPR027417">
    <property type="entry name" value="P-loop_NTPase"/>
</dbReference>
<dbReference type="InterPro" id="IPR008533">
    <property type="entry name" value="DUF815"/>
</dbReference>